<accession>A0A9D2RZX8</accession>
<dbReference type="Gene3D" id="3.40.1190.20">
    <property type="match status" value="1"/>
</dbReference>
<reference evidence="7" key="2">
    <citation type="submission" date="2021-04" db="EMBL/GenBank/DDBJ databases">
        <authorList>
            <person name="Gilroy R."/>
        </authorList>
    </citation>
    <scope>NUCLEOTIDE SEQUENCE</scope>
    <source>
        <strain evidence="7">ChiBcolR8-3208</strain>
    </source>
</reference>
<evidence type="ECO:0000256" key="5">
    <source>
        <dbReference type="ARBA" id="ARBA00022840"/>
    </source>
</evidence>
<name>A0A9D2RZX8_9FIRM</name>
<organism evidence="7 8">
    <name type="scientific">Candidatus Acutalibacter ornithocaccae</name>
    <dbReference type="NCBI Taxonomy" id="2838416"/>
    <lineage>
        <taxon>Bacteria</taxon>
        <taxon>Bacillati</taxon>
        <taxon>Bacillota</taxon>
        <taxon>Clostridia</taxon>
        <taxon>Eubacteriales</taxon>
        <taxon>Acutalibacteraceae</taxon>
        <taxon>Acutalibacter</taxon>
    </lineage>
</organism>
<gene>
    <name evidence="7" type="ORF">H9942_09195</name>
</gene>
<feature type="domain" description="Carbohydrate kinase PfkB" evidence="6">
    <location>
        <begin position="15"/>
        <end position="301"/>
    </location>
</feature>
<comment type="similarity">
    <text evidence="1">Belongs to the carbohydrate kinase PfkB family.</text>
</comment>
<sequence>MKIILMGEPMGLFMANETGSLSEVNTFTASIAGAEYNVAVGLARLGHTPAYCTRLGFDPLGERILNGMRKNAIATDLVMQTESAQTGFMMKGFTQKGDPDIAYYRKGSAASQISTHDIDGLDLSGCEWLHVTGIFPAVSPSALAATKRLISRAKALEIPISFDPNLRPQLWESQEKMVATLNDLAQGVETILPGIGEGKILTGQDTPEGVAAFYHQRGVKNVVVKTGKEGAYFSQLGGKAGYSPAFPVKEKVDTVGAGDGFAAGVISALAEGESLEEATFRGNVIGAIQITHRSDNEGLPTRERLSQIILAGIA</sequence>
<evidence type="ECO:0000256" key="1">
    <source>
        <dbReference type="ARBA" id="ARBA00010688"/>
    </source>
</evidence>
<dbReference type="Proteomes" id="UP000824214">
    <property type="component" value="Unassembled WGS sequence"/>
</dbReference>
<dbReference type="InterPro" id="IPR011611">
    <property type="entry name" value="PfkB_dom"/>
</dbReference>
<evidence type="ECO:0000256" key="3">
    <source>
        <dbReference type="ARBA" id="ARBA00022741"/>
    </source>
</evidence>
<dbReference type="SUPFAM" id="SSF53613">
    <property type="entry name" value="Ribokinase-like"/>
    <property type="match status" value="1"/>
</dbReference>
<keyword evidence="3" id="KW-0547">Nucleotide-binding</keyword>
<keyword evidence="4 7" id="KW-0418">Kinase</keyword>
<dbReference type="AlphaFoldDB" id="A0A9D2RZX8"/>
<dbReference type="PANTHER" id="PTHR43085">
    <property type="entry name" value="HEXOKINASE FAMILY MEMBER"/>
    <property type="match status" value="1"/>
</dbReference>
<evidence type="ECO:0000259" key="6">
    <source>
        <dbReference type="Pfam" id="PF00294"/>
    </source>
</evidence>
<dbReference type="InterPro" id="IPR002173">
    <property type="entry name" value="Carboh/pur_kinase_PfkB_CS"/>
</dbReference>
<evidence type="ECO:0000256" key="2">
    <source>
        <dbReference type="ARBA" id="ARBA00022679"/>
    </source>
</evidence>
<comment type="caution">
    <text evidence="7">The sequence shown here is derived from an EMBL/GenBank/DDBJ whole genome shotgun (WGS) entry which is preliminary data.</text>
</comment>
<dbReference type="InterPro" id="IPR050306">
    <property type="entry name" value="PfkB_Carbo_kinase"/>
</dbReference>
<dbReference type="PROSITE" id="PS00584">
    <property type="entry name" value="PFKB_KINASES_2"/>
    <property type="match status" value="1"/>
</dbReference>
<dbReference type="CDD" id="cd01166">
    <property type="entry name" value="KdgK"/>
    <property type="match status" value="1"/>
</dbReference>
<protein>
    <submittedName>
        <fullName evidence="7">Sugar kinase</fullName>
    </submittedName>
</protein>
<keyword evidence="2" id="KW-0808">Transferase</keyword>
<dbReference type="EMBL" id="DWXZ01000199">
    <property type="protein sequence ID" value="HJB38224.1"/>
    <property type="molecule type" value="Genomic_DNA"/>
</dbReference>
<dbReference type="Pfam" id="PF00294">
    <property type="entry name" value="PfkB"/>
    <property type="match status" value="1"/>
</dbReference>
<keyword evidence="5" id="KW-0067">ATP-binding</keyword>
<dbReference type="PANTHER" id="PTHR43085:SF1">
    <property type="entry name" value="PSEUDOURIDINE KINASE-RELATED"/>
    <property type="match status" value="1"/>
</dbReference>
<evidence type="ECO:0000313" key="7">
    <source>
        <dbReference type="EMBL" id="HJB38224.1"/>
    </source>
</evidence>
<evidence type="ECO:0000313" key="8">
    <source>
        <dbReference type="Proteomes" id="UP000824214"/>
    </source>
</evidence>
<evidence type="ECO:0000256" key="4">
    <source>
        <dbReference type="ARBA" id="ARBA00022777"/>
    </source>
</evidence>
<proteinExistence type="inferred from homology"/>
<dbReference type="GO" id="GO:0016301">
    <property type="term" value="F:kinase activity"/>
    <property type="evidence" value="ECO:0007669"/>
    <property type="project" value="UniProtKB-KW"/>
</dbReference>
<reference evidence="7" key="1">
    <citation type="journal article" date="2021" name="PeerJ">
        <title>Extensive microbial diversity within the chicken gut microbiome revealed by metagenomics and culture.</title>
        <authorList>
            <person name="Gilroy R."/>
            <person name="Ravi A."/>
            <person name="Getino M."/>
            <person name="Pursley I."/>
            <person name="Horton D.L."/>
            <person name="Alikhan N.F."/>
            <person name="Baker D."/>
            <person name="Gharbi K."/>
            <person name="Hall N."/>
            <person name="Watson M."/>
            <person name="Adriaenssens E.M."/>
            <person name="Foster-Nyarko E."/>
            <person name="Jarju S."/>
            <person name="Secka A."/>
            <person name="Antonio M."/>
            <person name="Oren A."/>
            <person name="Chaudhuri R.R."/>
            <person name="La Ragione R."/>
            <person name="Hildebrand F."/>
            <person name="Pallen M.J."/>
        </authorList>
    </citation>
    <scope>NUCLEOTIDE SEQUENCE</scope>
    <source>
        <strain evidence="7">ChiBcolR8-3208</strain>
    </source>
</reference>
<dbReference type="GO" id="GO:0005524">
    <property type="term" value="F:ATP binding"/>
    <property type="evidence" value="ECO:0007669"/>
    <property type="project" value="UniProtKB-KW"/>
</dbReference>
<dbReference type="InterPro" id="IPR029056">
    <property type="entry name" value="Ribokinase-like"/>
</dbReference>